<name>A0A915LA17_ROMCU</name>
<feature type="compositionally biased region" description="Polar residues" evidence="1">
    <location>
        <begin position="1"/>
        <end position="15"/>
    </location>
</feature>
<dbReference type="WBParaSite" id="nRc.2.0.1.t47682-RA">
    <property type="protein sequence ID" value="nRc.2.0.1.t47682-RA"/>
    <property type="gene ID" value="nRc.2.0.1.g47682"/>
</dbReference>
<evidence type="ECO:0000313" key="2">
    <source>
        <dbReference type="Proteomes" id="UP000887565"/>
    </source>
</evidence>
<accession>A0A915LA17</accession>
<feature type="region of interest" description="Disordered" evidence="1">
    <location>
        <begin position="1"/>
        <end position="76"/>
    </location>
</feature>
<keyword evidence="2" id="KW-1185">Reference proteome</keyword>
<feature type="compositionally biased region" description="Low complexity" evidence="1">
    <location>
        <begin position="16"/>
        <end position="29"/>
    </location>
</feature>
<sequence length="318" mass="35370">MAGQTSSQIGATSQPKVTTTKTAVSAKQTPPARQSDSHHSRHESHHRDDRHPKETKQSPRKDTTSRDSPQQDCREDAPRHCIQGKQMHQVHSTGFYEQAYQHGFRCSPPKLTDYISPLQRDVKIQRRQEALKNPPKPVFKVPLPPPPPMDVEIATSSSAMSLPPMAPMSAIPTTVPHTRSLPPTASTSIHTTAPAQPSLVITTPPILGAAPPAGTTQSFELLLPSEATRLPNYMNFQTMDSLHCITLALPRFLPCIDPSVEFFPPQILQEMVLINFFRRLGVRITMAVHICATNASPALYQYFRAHYRTTYQELPLPV</sequence>
<protein>
    <submittedName>
        <fullName evidence="3">Uncharacterized protein</fullName>
    </submittedName>
</protein>
<proteinExistence type="predicted"/>
<evidence type="ECO:0000313" key="3">
    <source>
        <dbReference type="WBParaSite" id="nRc.2.0.1.t47682-RA"/>
    </source>
</evidence>
<evidence type="ECO:0000256" key="1">
    <source>
        <dbReference type="SAM" id="MobiDB-lite"/>
    </source>
</evidence>
<feature type="compositionally biased region" description="Basic and acidic residues" evidence="1">
    <location>
        <begin position="45"/>
        <end position="65"/>
    </location>
</feature>
<reference evidence="3" key="1">
    <citation type="submission" date="2022-11" db="UniProtKB">
        <authorList>
            <consortium name="WormBaseParasite"/>
        </authorList>
    </citation>
    <scope>IDENTIFICATION</scope>
</reference>
<dbReference type="Proteomes" id="UP000887565">
    <property type="component" value="Unplaced"/>
</dbReference>
<dbReference type="AlphaFoldDB" id="A0A915LA17"/>
<organism evidence="2 3">
    <name type="scientific">Romanomermis culicivorax</name>
    <name type="common">Nematode worm</name>
    <dbReference type="NCBI Taxonomy" id="13658"/>
    <lineage>
        <taxon>Eukaryota</taxon>
        <taxon>Metazoa</taxon>
        <taxon>Ecdysozoa</taxon>
        <taxon>Nematoda</taxon>
        <taxon>Enoplea</taxon>
        <taxon>Dorylaimia</taxon>
        <taxon>Mermithida</taxon>
        <taxon>Mermithoidea</taxon>
        <taxon>Mermithidae</taxon>
        <taxon>Romanomermis</taxon>
    </lineage>
</organism>